<evidence type="ECO:0000313" key="9">
    <source>
        <dbReference type="Proteomes" id="UP001165079"/>
    </source>
</evidence>
<dbReference type="Gene3D" id="2.40.30.60">
    <property type="entry name" value="RimM"/>
    <property type="match status" value="1"/>
</dbReference>
<dbReference type="InterPro" id="IPR011961">
    <property type="entry name" value="RimM"/>
</dbReference>
<keyword evidence="9" id="KW-1185">Reference proteome</keyword>
<dbReference type="AlphaFoldDB" id="A0A9W6SHQ4"/>
<comment type="domain">
    <text evidence="5">The PRC barrel domain binds ribosomal protein uS19.</text>
</comment>
<feature type="domain" description="RimM N-terminal" evidence="6">
    <location>
        <begin position="5"/>
        <end position="85"/>
    </location>
</feature>
<comment type="similarity">
    <text evidence="5">Belongs to the RimM family.</text>
</comment>
<comment type="function">
    <text evidence="5">An accessory protein needed during the final step in the assembly of 30S ribosomal subunit, possibly for assembly of the head region. Essential for efficient processing of 16S rRNA. May be needed both before and after RbfA during the maturation of 16S rRNA. It has affinity for free ribosomal 30S subunits but not for 70S ribosomes.</text>
</comment>
<dbReference type="Gene3D" id="2.30.30.240">
    <property type="entry name" value="PRC-barrel domain"/>
    <property type="match status" value="1"/>
</dbReference>
<dbReference type="GO" id="GO:0005737">
    <property type="term" value="C:cytoplasm"/>
    <property type="evidence" value="ECO:0007669"/>
    <property type="project" value="UniProtKB-SubCell"/>
</dbReference>
<name>A0A9W6SHQ4_9ACTN</name>
<feature type="domain" description="Ribosome maturation factor RimM PRC barrel" evidence="7">
    <location>
        <begin position="99"/>
        <end position="166"/>
    </location>
</feature>
<sequence>MLLSVGRIIRPHGVHGELVVEIRTDEPDSRFAAGRVYTTDPAAAGPLTATAIRGHQGRLLITFDEVEGRTRADELRGVFLCVDSDTIDAPDDPDEFRDHDLWGLDVVTVDGERVGEITRIEHGPAHDMLVVKRAGRTPAYIPFIKAMVPEVDVPGRRVVVDPPEGLLDL</sequence>
<dbReference type="InterPro" id="IPR009000">
    <property type="entry name" value="Transl_B-barrel_sf"/>
</dbReference>
<comment type="caution">
    <text evidence="8">The sequence shown here is derived from an EMBL/GenBank/DDBJ whole genome shotgun (WGS) entry which is preliminary data.</text>
</comment>
<dbReference type="Pfam" id="PF01782">
    <property type="entry name" value="RimM"/>
    <property type="match status" value="1"/>
</dbReference>
<dbReference type="Proteomes" id="UP001165079">
    <property type="component" value="Unassembled WGS sequence"/>
</dbReference>
<dbReference type="EMBL" id="BSTX01000001">
    <property type="protein sequence ID" value="GLZ75669.1"/>
    <property type="molecule type" value="Genomic_DNA"/>
</dbReference>
<dbReference type="GO" id="GO:0042274">
    <property type="term" value="P:ribosomal small subunit biogenesis"/>
    <property type="evidence" value="ECO:0007669"/>
    <property type="project" value="UniProtKB-UniRule"/>
</dbReference>
<dbReference type="HAMAP" id="MF_00014">
    <property type="entry name" value="Ribosome_mat_RimM"/>
    <property type="match status" value="1"/>
</dbReference>
<evidence type="ECO:0000256" key="4">
    <source>
        <dbReference type="ARBA" id="ARBA00023186"/>
    </source>
</evidence>
<dbReference type="PANTHER" id="PTHR33692">
    <property type="entry name" value="RIBOSOME MATURATION FACTOR RIMM"/>
    <property type="match status" value="1"/>
</dbReference>
<evidence type="ECO:0000256" key="1">
    <source>
        <dbReference type="ARBA" id="ARBA00022490"/>
    </source>
</evidence>
<accession>A0A9W6SHQ4</accession>
<keyword evidence="4 5" id="KW-0143">Chaperone</keyword>
<dbReference type="SUPFAM" id="SSF50447">
    <property type="entry name" value="Translation proteins"/>
    <property type="match status" value="1"/>
</dbReference>
<dbReference type="PANTHER" id="PTHR33692:SF1">
    <property type="entry name" value="RIBOSOME MATURATION FACTOR RIMM"/>
    <property type="match status" value="1"/>
</dbReference>
<evidence type="ECO:0000256" key="3">
    <source>
        <dbReference type="ARBA" id="ARBA00022552"/>
    </source>
</evidence>
<evidence type="ECO:0000256" key="5">
    <source>
        <dbReference type="HAMAP-Rule" id="MF_00014"/>
    </source>
</evidence>
<dbReference type="InterPro" id="IPR002676">
    <property type="entry name" value="RimM_N"/>
</dbReference>
<dbReference type="Pfam" id="PF24986">
    <property type="entry name" value="PRC_RimM"/>
    <property type="match status" value="1"/>
</dbReference>
<proteinExistence type="inferred from homology"/>
<gene>
    <name evidence="5 8" type="primary">rimM</name>
    <name evidence="8" type="ORF">Afil01_04760</name>
</gene>
<dbReference type="InterPro" id="IPR036976">
    <property type="entry name" value="RimM_N_sf"/>
</dbReference>
<dbReference type="InterPro" id="IPR011033">
    <property type="entry name" value="PRC_barrel-like_sf"/>
</dbReference>
<evidence type="ECO:0000259" key="6">
    <source>
        <dbReference type="Pfam" id="PF01782"/>
    </source>
</evidence>
<dbReference type="GO" id="GO:0043022">
    <property type="term" value="F:ribosome binding"/>
    <property type="evidence" value="ECO:0007669"/>
    <property type="project" value="InterPro"/>
</dbReference>
<dbReference type="GO" id="GO:0006364">
    <property type="term" value="P:rRNA processing"/>
    <property type="evidence" value="ECO:0007669"/>
    <property type="project" value="UniProtKB-UniRule"/>
</dbReference>
<dbReference type="NCBIfam" id="TIGR02273">
    <property type="entry name" value="16S_RimM"/>
    <property type="match status" value="1"/>
</dbReference>
<evidence type="ECO:0000313" key="8">
    <source>
        <dbReference type="EMBL" id="GLZ75669.1"/>
    </source>
</evidence>
<evidence type="ECO:0000259" key="7">
    <source>
        <dbReference type="Pfam" id="PF24986"/>
    </source>
</evidence>
<organism evidence="8 9">
    <name type="scientific">Actinorhabdospora filicis</name>
    <dbReference type="NCBI Taxonomy" id="1785913"/>
    <lineage>
        <taxon>Bacteria</taxon>
        <taxon>Bacillati</taxon>
        <taxon>Actinomycetota</taxon>
        <taxon>Actinomycetes</taxon>
        <taxon>Micromonosporales</taxon>
        <taxon>Micromonosporaceae</taxon>
        <taxon>Actinorhabdospora</taxon>
    </lineage>
</organism>
<keyword evidence="2 5" id="KW-0690">Ribosome biogenesis</keyword>
<comment type="subunit">
    <text evidence="5">Binds ribosomal protein uS19.</text>
</comment>
<dbReference type="InterPro" id="IPR056792">
    <property type="entry name" value="PRC_RimM"/>
</dbReference>
<protein>
    <recommendedName>
        <fullName evidence="5">Ribosome maturation factor RimM</fullName>
    </recommendedName>
</protein>
<reference evidence="8" key="1">
    <citation type="submission" date="2023-03" db="EMBL/GenBank/DDBJ databases">
        <title>Actinorhabdospora filicis NBRC 111898.</title>
        <authorList>
            <person name="Ichikawa N."/>
            <person name="Sato H."/>
            <person name="Tonouchi N."/>
        </authorList>
    </citation>
    <scope>NUCLEOTIDE SEQUENCE</scope>
    <source>
        <strain evidence="8">NBRC 111898</strain>
    </source>
</reference>
<dbReference type="SUPFAM" id="SSF50346">
    <property type="entry name" value="PRC-barrel domain"/>
    <property type="match status" value="1"/>
</dbReference>
<keyword evidence="3 5" id="KW-0698">rRNA processing</keyword>
<evidence type="ECO:0000256" key="2">
    <source>
        <dbReference type="ARBA" id="ARBA00022517"/>
    </source>
</evidence>
<keyword evidence="1 5" id="KW-0963">Cytoplasm</keyword>
<comment type="subcellular location">
    <subcellularLocation>
        <location evidence="5">Cytoplasm</location>
    </subcellularLocation>
</comment>
<dbReference type="GO" id="GO:0005840">
    <property type="term" value="C:ribosome"/>
    <property type="evidence" value="ECO:0007669"/>
    <property type="project" value="InterPro"/>
</dbReference>